<dbReference type="InterPro" id="IPR021315">
    <property type="entry name" value="Gap/Sap"/>
</dbReference>
<gene>
    <name evidence="2" type="ORF">SAMN05414137_109211</name>
</gene>
<evidence type="ECO:0000313" key="3">
    <source>
        <dbReference type="Proteomes" id="UP000183015"/>
    </source>
</evidence>
<dbReference type="STRING" id="235985.SAMN05414137_109211"/>
<name>A0A1H7QTP1_STRJI</name>
<keyword evidence="3" id="KW-1185">Reference proteome</keyword>
<protein>
    <submittedName>
        <fullName evidence="2">Sap, sulfolipid-1-addressing protein</fullName>
    </submittedName>
</protein>
<feature type="transmembrane region" description="Helical" evidence="1">
    <location>
        <begin position="35"/>
        <end position="56"/>
    </location>
</feature>
<evidence type="ECO:0000313" key="2">
    <source>
        <dbReference type="EMBL" id="SEL51361.1"/>
    </source>
</evidence>
<dbReference type="OrthoDB" id="3871948at2"/>
<reference evidence="3" key="1">
    <citation type="submission" date="2016-10" db="EMBL/GenBank/DDBJ databases">
        <authorList>
            <person name="Varghese N."/>
        </authorList>
    </citation>
    <scope>NUCLEOTIDE SEQUENCE [LARGE SCALE GENOMIC DNA]</scope>
    <source>
        <strain evidence="3">DSM 45096 / BCRC 16803 / CGMCC 4.1857 / CIP 109030 / JCM 12277 / KCTC 19219 / NBRC 100920 / 33214</strain>
    </source>
</reference>
<sequence length="217" mass="23147">MVLDLTLIGLAITLEPVPVLAFILVLAGDRGLLKGLAFILAWLACLVLVIVVVTTITGGKPLKPHTSPSVAAVAVKLAIGVGLVVYGERRRRRLRRPRPARSSPAWMARLDRASVWTAAGMAVLLQPWGLVAAGAATVTEAHLSGLADYLVLCGFCLLATASLLVMELWTVFAPERSSRAFTALRTWIEGHQEQAIVLLSLLVGLWLVGKSISELAS</sequence>
<feature type="transmembrane region" description="Helical" evidence="1">
    <location>
        <begin position="6"/>
        <end position="28"/>
    </location>
</feature>
<keyword evidence="1" id="KW-0812">Transmembrane</keyword>
<feature type="transmembrane region" description="Helical" evidence="1">
    <location>
        <begin position="149"/>
        <end position="174"/>
    </location>
</feature>
<dbReference type="eggNOG" id="ENOG5030IG9">
    <property type="taxonomic scope" value="Bacteria"/>
</dbReference>
<dbReference type="AlphaFoldDB" id="A0A1H7QTP1"/>
<feature type="transmembrane region" description="Helical" evidence="1">
    <location>
        <begin position="68"/>
        <end position="86"/>
    </location>
</feature>
<evidence type="ECO:0000256" key="1">
    <source>
        <dbReference type="SAM" id="Phobius"/>
    </source>
</evidence>
<organism evidence="2 3">
    <name type="scientific">Streptacidiphilus jiangxiensis</name>
    <dbReference type="NCBI Taxonomy" id="235985"/>
    <lineage>
        <taxon>Bacteria</taxon>
        <taxon>Bacillati</taxon>
        <taxon>Actinomycetota</taxon>
        <taxon>Actinomycetes</taxon>
        <taxon>Kitasatosporales</taxon>
        <taxon>Streptomycetaceae</taxon>
        <taxon>Streptacidiphilus</taxon>
    </lineage>
</organism>
<keyword evidence="1" id="KW-0472">Membrane</keyword>
<feature type="transmembrane region" description="Helical" evidence="1">
    <location>
        <begin position="115"/>
        <end position="137"/>
    </location>
</feature>
<keyword evidence="1" id="KW-1133">Transmembrane helix</keyword>
<dbReference type="EMBL" id="FOAZ01000009">
    <property type="protein sequence ID" value="SEL51361.1"/>
    <property type="molecule type" value="Genomic_DNA"/>
</dbReference>
<dbReference type="Pfam" id="PF11139">
    <property type="entry name" value="SfLAP"/>
    <property type="match status" value="1"/>
</dbReference>
<proteinExistence type="predicted"/>
<dbReference type="RefSeq" id="WP_042445514.1">
    <property type="nucleotide sequence ID" value="NZ_BBPN01000009.1"/>
</dbReference>
<dbReference type="Proteomes" id="UP000183015">
    <property type="component" value="Unassembled WGS sequence"/>
</dbReference>
<accession>A0A1H7QTP1</accession>